<dbReference type="InterPro" id="IPR000719">
    <property type="entry name" value="Prot_kinase_dom"/>
</dbReference>
<dbReference type="GO" id="GO:0004674">
    <property type="term" value="F:protein serine/threonine kinase activity"/>
    <property type="evidence" value="ECO:0007669"/>
    <property type="project" value="UniProtKB-KW"/>
</dbReference>
<accession>A0A9P0MM81</accession>
<dbReference type="Proteomes" id="UP001152798">
    <property type="component" value="Chromosome 4"/>
</dbReference>
<dbReference type="CDD" id="cd05123">
    <property type="entry name" value="STKc_AGC"/>
    <property type="match status" value="1"/>
</dbReference>
<keyword evidence="8" id="KW-1185">Reference proteome</keyword>
<dbReference type="Gene3D" id="3.30.200.20">
    <property type="entry name" value="Phosphorylase Kinase, domain 1"/>
    <property type="match status" value="1"/>
</dbReference>
<evidence type="ECO:0000256" key="5">
    <source>
        <dbReference type="ARBA" id="ARBA00022840"/>
    </source>
</evidence>
<evidence type="ECO:0000256" key="1">
    <source>
        <dbReference type="ARBA" id="ARBA00022527"/>
    </source>
</evidence>
<gene>
    <name evidence="7" type="ORF">NEZAVI_LOCUS8008</name>
</gene>
<keyword evidence="2" id="KW-0808">Transferase</keyword>
<dbReference type="Gene3D" id="1.10.510.10">
    <property type="entry name" value="Transferase(Phosphotransferase) domain 1"/>
    <property type="match status" value="1"/>
</dbReference>
<dbReference type="AlphaFoldDB" id="A0A9P0MM81"/>
<sequence length="306" mass="35072">MGSEKPKNSTLRLLTFSFLRKNHEFSVASLASKFSARSFGSSRTFRSTSSTSRPWSRVSRRIWKDSTLENSYQCIKTAWPVPIIEALFLPEFKIDLTKKHNFEVINVISRGAFGKVYRVMNNDSQEYFALKVLSKSKVLRDNYVSQVKDEVKIQSMCGHHPFIISSPQYWQDRRKLFIVSPYVEGGDLFDLSEKYGALPEELVKIYVAELGSALDFLHNAGVIYRDLKAENILLDSDGHVVLIDFGLSKWLKYGNRTNTLCGTLQYMAPEIFFLNGYGHAVDWWALGTLTVYLLTTKQRRLPVHDS</sequence>
<dbReference type="PANTHER" id="PTHR24355:SF1">
    <property type="entry name" value="RIBOSOMAL PROTEIN S6 KINASE-RELATED PROTEIN"/>
    <property type="match status" value="1"/>
</dbReference>
<evidence type="ECO:0000256" key="3">
    <source>
        <dbReference type="ARBA" id="ARBA00022741"/>
    </source>
</evidence>
<dbReference type="PANTHER" id="PTHR24355">
    <property type="entry name" value="G PROTEIN-COUPLED RECEPTOR KINASE/RIBOSOMAL PROTEIN S6 KINASE"/>
    <property type="match status" value="1"/>
</dbReference>
<name>A0A9P0MM81_NEZVI</name>
<dbReference type="EMBL" id="OV725080">
    <property type="protein sequence ID" value="CAH1398334.1"/>
    <property type="molecule type" value="Genomic_DNA"/>
</dbReference>
<dbReference type="FunFam" id="3.30.200.20:FF:000042">
    <property type="entry name" value="Aurora kinase A"/>
    <property type="match status" value="1"/>
</dbReference>
<dbReference type="Pfam" id="PF00069">
    <property type="entry name" value="Pkinase"/>
    <property type="match status" value="1"/>
</dbReference>
<keyword evidence="3" id="KW-0547">Nucleotide-binding</keyword>
<dbReference type="InterPro" id="IPR011009">
    <property type="entry name" value="Kinase-like_dom_sf"/>
</dbReference>
<evidence type="ECO:0000256" key="4">
    <source>
        <dbReference type="ARBA" id="ARBA00022777"/>
    </source>
</evidence>
<dbReference type="PROSITE" id="PS50011">
    <property type="entry name" value="PROTEIN_KINASE_DOM"/>
    <property type="match status" value="1"/>
</dbReference>
<dbReference type="PROSITE" id="PS00108">
    <property type="entry name" value="PROTEIN_KINASE_ST"/>
    <property type="match status" value="1"/>
</dbReference>
<dbReference type="InterPro" id="IPR008271">
    <property type="entry name" value="Ser/Thr_kinase_AS"/>
</dbReference>
<keyword evidence="1" id="KW-0723">Serine/threonine-protein kinase</keyword>
<protein>
    <recommendedName>
        <fullName evidence="6">Protein kinase domain-containing protein</fullName>
    </recommendedName>
</protein>
<organism evidence="7 8">
    <name type="scientific">Nezara viridula</name>
    <name type="common">Southern green stink bug</name>
    <name type="synonym">Cimex viridulus</name>
    <dbReference type="NCBI Taxonomy" id="85310"/>
    <lineage>
        <taxon>Eukaryota</taxon>
        <taxon>Metazoa</taxon>
        <taxon>Ecdysozoa</taxon>
        <taxon>Arthropoda</taxon>
        <taxon>Hexapoda</taxon>
        <taxon>Insecta</taxon>
        <taxon>Pterygota</taxon>
        <taxon>Neoptera</taxon>
        <taxon>Paraneoptera</taxon>
        <taxon>Hemiptera</taxon>
        <taxon>Heteroptera</taxon>
        <taxon>Panheteroptera</taxon>
        <taxon>Pentatomomorpha</taxon>
        <taxon>Pentatomoidea</taxon>
        <taxon>Pentatomidae</taxon>
        <taxon>Pentatominae</taxon>
        <taxon>Nezara</taxon>
    </lineage>
</organism>
<dbReference type="OrthoDB" id="3205605at2759"/>
<evidence type="ECO:0000256" key="2">
    <source>
        <dbReference type="ARBA" id="ARBA00022679"/>
    </source>
</evidence>
<dbReference type="SUPFAM" id="SSF56112">
    <property type="entry name" value="Protein kinase-like (PK-like)"/>
    <property type="match status" value="1"/>
</dbReference>
<keyword evidence="5" id="KW-0067">ATP-binding</keyword>
<reference evidence="7" key="1">
    <citation type="submission" date="2022-01" db="EMBL/GenBank/DDBJ databases">
        <authorList>
            <person name="King R."/>
        </authorList>
    </citation>
    <scope>NUCLEOTIDE SEQUENCE</scope>
</reference>
<dbReference type="GO" id="GO:0005524">
    <property type="term" value="F:ATP binding"/>
    <property type="evidence" value="ECO:0007669"/>
    <property type="project" value="UniProtKB-KW"/>
</dbReference>
<evidence type="ECO:0000313" key="8">
    <source>
        <dbReference type="Proteomes" id="UP001152798"/>
    </source>
</evidence>
<evidence type="ECO:0000313" key="7">
    <source>
        <dbReference type="EMBL" id="CAH1398334.1"/>
    </source>
</evidence>
<feature type="domain" description="Protein kinase" evidence="6">
    <location>
        <begin position="102"/>
        <end position="306"/>
    </location>
</feature>
<proteinExistence type="predicted"/>
<keyword evidence="4" id="KW-0418">Kinase</keyword>
<evidence type="ECO:0000259" key="6">
    <source>
        <dbReference type="PROSITE" id="PS50011"/>
    </source>
</evidence>
<dbReference type="InterPro" id="IPR045270">
    <property type="entry name" value="STKc_AGC"/>
</dbReference>
<dbReference type="SMART" id="SM00220">
    <property type="entry name" value="S_TKc"/>
    <property type="match status" value="1"/>
</dbReference>